<dbReference type="OMA" id="VMTIEIT"/>
<feature type="compositionally biased region" description="Basic and acidic residues" evidence="1">
    <location>
        <begin position="42"/>
        <end position="52"/>
    </location>
</feature>
<feature type="transmembrane region" description="Helical" evidence="2">
    <location>
        <begin position="166"/>
        <end position="185"/>
    </location>
</feature>
<dbReference type="OrthoDB" id="6424355at2759"/>
<accession>A0A8B8I5H2</accession>
<feature type="region of interest" description="Disordered" evidence="1">
    <location>
        <begin position="273"/>
        <end position="309"/>
    </location>
</feature>
<name>A0A8B8I5H2_VANTA</name>
<dbReference type="Proteomes" id="UP001652626">
    <property type="component" value="Chromosome 13"/>
</dbReference>
<dbReference type="RefSeq" id="XP_026492309.2">
    <property type="nucleotide sequence ID" value="XM_026636524.2"/>
</dbReference>
<keyword evidence="2" id="KW-1133">Transmembrane helix</keyword>
<dbReference type="InterPro" id="IPR032073">
    <property type="entry name" value="FNDC5_C"/>
</dbReference>
<dbReference type="PANTHER" id="PTHR21104:SF1">
    <property type="entry name" value="FIBRONECTIN TYPE III DOMAIN-CONTAINING PROTEIN"/>
    <property type="match status" value="1"/>
</dbReference>
<reference evidence="5" key="1">
    <citation type="submission" date="2025-08" db="UniProtKB">
        <authorList>
            <consortium name="RefSeq"/>
        </authorList>
    </citation>
    <scope>IDENTIFICATION</scope>
    <source>
        <tissue evidence="5">Whole body</tissue>
    </source>
</reference>
<evidence type="ECO:0000313" key="4">
    <source>
        <dbReference type="Proteomes" id="UP001652626"/>
    </source>
</evidence>
<evidence type="ECO:0000259" key="3">
    <source>
        <dbReference type="Pfam" id="PF16066"/>
    </source>
</evidence>
<dbReference type="GeneID" id="113397984"/>
<keyword evidence="2" id="KW-0812">Transmembrane</keyword>
<feature type="domain" description="Fibronectin type III" evidence="3">
    <location>
        <begin position="160"/>
        <end position="287"/>
    </location>
</feature>
<evidence type="ECO:0000256" key="2">
    <source>
        <dbReference type="SAM" id="Phobius"/>
    </source>
</evidence>
<protein>
    <submittedName>
        <fullName evidence="5">Uncharacterized protein LOC113397984 isoform X1</fullName>
    </submittedName>
</protein>
<dbReference type="PANTHER" id="PTHR21104">
    <property type="entry name" value="FIBRONECTIN TYPE III DOMAIN-CONTAINING PROTEIN"/>
    <property type="match status" value="1"/>
</dbReference>
<proteinExistence type="predicted"/>
<evidence type="ECO:0000256" key="1">
    <source>
        <dbReference type="SAM" id="MobiDB-lite"/>
    </source>
</evidence>
<dbReference type="AlphaFoldDB" id="A0A8B8I5H2"/>
<keyword evidence="2" id="KW-0472">Membrane</keyword>
<feature type="compositionally biased region" description="Basic and acidic residues" evidence="1">
    <location>
        <begin position="11"/>
        <end position="33"/>
    </location>
</feature>
<dbReference type="Pfam" id="PF16066">
    <property type="entry name" value="DUF4808"/>
    <property type="match status" value="1"/>
</dbReference>
<feature type="region of interest" description="Disordered" evidence="1">
    <location>
        <begin position="1"/>
        <end position="85"/>
    </location>
</feature>
<keyword evidence="4" id="KW-1185">Reference proteome</keyword>
<organism evidence="4 5">
    <name type="scientific">Vanessa tameamea</name>
    <name type="common">Kamehameha butterfly</name>
    <dbReference type="NCBI Taxonomy" id="334116"/>
    <lineage>
        <taxon>Eukaryota</taxon>
        <taxon>Metazoa</taxon>
        <taxon>Ecdysozoa</taxon>
        <taxon>Arthropoda</taxon>
        <taxon>Hexapoda</taxon>
        <taxon>Insecta</taxon>
        <taxon>Pterygota</taxon>
        <taxon>Neoptera</taxon>
        <taxon>Endopterygota</taxon>
        <taxon>Lepidoptera</taxon>
        <taxon>Glossata</taxon>
        <taxon>Ditrysia</taxon>
        <taxon>Papilionoidea</taxon>
        <taxon>Nymphalidae</taxon>
        <taxon>Nymphalinae</taxon>
        <taxon>Vanessa</taxon>
    </lineage>
</organism>
<feature type="compositionally biased region" description="Polar residues" evidence="1">
    <location>
        <begin position="54"/>
        <end position="66"/>
    </location>
</feature>
<gene>
    <name evidence="5" type="primary">LOC113397984</name>
</gene>
<sequence>MSEGLLSILKNEGRISNEDKNGEGWVKRKEILRARKGSKYGIRKERARREIDSATETRPVETSSHKSPAHPSRISAGESEWSGVTGGPPAEVVLRLHPSPTPAYPAHTRFNLSTEIERSKLTDCPPAEVVSRLHPPTKPAHPEIMIANMSLANIDGSGVVVRAEEALIVAFVLLLWVAAIALFFNRWGKIRCVYKLMLEPYQPKFQQQHRQSCALAENSVSVPPHHRASLSRGCVSYDCGGTFPSYQPCGYLGHRTRQNSVFVGSMGGMALIPESPPRRSRSAADLPALTTPSDHPMRTPRSSRAASLHSAVDLRVCVPSPRTSRAASLHSAVDMPQGSVQVHVRGSATNLNRPRSPRRLTITNV</sequence>
<evidence type="ECO:0000313" key="5">
    <source>
        <dbReference type="RefSeq" id="XP_026492309.2"/>
    </source>
</evidence>